<feature type="domain" description="Protein arginine N-methyltransferase" evidence="17">
    <location>
        <begin position="377"/>
        <end position="473"/>
    </location>
</feature>
<feature type="compositionally biased region" description="Acidic residues" evidence="14">
    <location>
        <begin position="29"/>
        <end position="39"/>
    </location>
</feature>
<evidence type="ECO:0000259" key="17">
    <source>
        <dbReference type="Pfam" id="PF22528"/>
    </source>
</evidence>
<dbReference type="PANTHER" id="PTHR11006:SF53">
    <property type="entry name" value="PROTEIN ARGININE N-METHYLTRANSFERASE 3"/>
    <property type="match status" value="1"/>
</dbReference>
<feature type="domain" description="Methyltransferase" evidence="15">
    <location>
        <begin position="264"/>
        <end position="363"/>
    </location>
</feature>
<feature type="region of interest" description="Disordered" evidence="14">
    <location>
        <begin position="205"/>
        <end position="225"/>
    </location>
</feature>
<dbReference type="OrthoDB" id="7848332at2759"/>
<keyword evidence="9" id="KW-0862">Zinc</keyword>
<evidence type="ECO:0000256" key="2">
    <source>
        <dbReference type="ARBA" id="ARBA00011925"/>
    </source>
</evidence>
<keyword evidence="3" id="KW-0963">Cytoplasm</keyword>
<dbReference type="Pfam" id="PF21137">
    <property type="entry name" value="ANM3_C2H2_Zf"/>
    <property type="match status" value="1"/>
</dbReference>
<evidence type="ECO:0000256" key="6">
    <source>
        <dbReference type="ARBA" id="ARBA00022691"/>
    </source>
</evidence>
<evidence type="ECO:0000256" key="4">
    <source>
        <dbReference type="ARBA" id="ARBA00022603"/>
    </source>
</evidence>
<dbReference type="GO" id="GO:0042054">
    <property type="term" value="F:histone methyltransferase activity"/>
    <property type="evidence" value="ECO:0007669"/>
    <property type="project" value="TreeGrafter"/>
</dbReference>
<dbReference type="RefSeq" id="XP_007319246.1">
    <property type="nucleotide sequence ID" value="XM_007319184.1"/>
</dbReference>
<evidence type="ECO:0000256" key="14">
    <source>
        <dbReference type="SAM" id="MobiDB-lite"/>
    </source>
</evidence>
<keyword evidence="5 12" id="KW-0808">Transferase</keyword>
<feature type="region of interest" description="Disordered" evidence="14">
    <location>
        <begin position="1"/>
        <end position="39"/>
    </location>
</feature>
<keyword evidence="7" id="KW-0479">Metal-binding</keyword>
<dbReference type="InterPro" id="IPR029063">
    <property type="entry name" value="SAM-dependent_MTases_sf"/>
</dbReference>
<name>F8P0B1_SERL9</name>
<reference evidence="18" key="1">
    <citation type="submission" date="2011-04" db="EMBL/GenBank/DDBJ databases">
        <title>Evolution of plant cell wall degrading machinery underlies the functional diversity of forest fungi.</title>
        <authorList>
            <consortium name="US DOE Joint Genome Institute (JGI-PGF)"/>
            <person name="Eastwood D.C."/>
            <person name="Floudas D."/>
            <person name="Binder M."/>
            <person name="Majcherczyk A."/>
            <person name="Schneider P."/>
            <person name="Aerts A."/>
            <person name="Asiegbu F.O."/>
            <person name="Baker S.E."/>
            <person name="Barry K."/>
            <person name="Bendiksby M."/>
            <person name="Blumentritt M."/>
            <person name="Coutinho P.M."/>
            <person name="Cullen D."/>
            <person name="Cullen D."/>
            <person name="Gathman A."/>
            <person name="Goodell B."/>
            <person name="Henrissat B."/>
            <person name="Ihrmark K."/>
            <person name="Kauserud H."/>
            <person name="Kohler A."/>
            <person name="LaButti K."/>
            <person name="Lapidus A."/>
            <person name="Lavin J.L."/>
            <person name="Lee Y.-H."/>
            <person name="Lindquist E."/>
            <person name="Lilly W."/>
            <person name="Lucas S."/>
            <person name="Morin E."/>
            <person name="Murat C."/>
            <person name="Oguiza J.A."/>
            <person name="Park J."/>
            <person name="Pisabarro A.G."/>
            <person name="Riley R."/>
            <person name="Rosling A."/>
            <person name="Salamov A."/>
            <person name="Schmidt O."/>
            <person name="Schmutz J."/>
            <person name="Skrede I."/>
            <person name="Stenlid J."/>
            <person name="Wiebenga A."/>
            <person name="Xie X."/>
            <person name="Kues U."/>
            <person name="Hibbett D.S."/>
            <person name="Hoffmeister D."/>
            <person name="Hogberg N."/>
            <person name="Martin F."/>
            <person name="Grigoriev I.V."/>
            <person name="Watkinson S.C."/>
        </authorList>
    </citation>
    <scope>NUCLEOTIDE SEQUENCE</scope>
    <source>
        <strain evidence="18">S7.9</strain>
    </source>
</reference>
<evidence type="ECO:0000256" key="10">
    <source>
        <dbReference type="ARBA" id="ARBA00047384"/>
    </source>
</evidence>
<dbReference type="Pfam" id="PF22528">
    <property type="entry name" value="PRMT_C"/>
    <property type="match status" value="2"/>
</dbReference>
<feature type="compositionally biased region" description="Polar residues" evidence="14">
    <location>
        <begin position="523"/>
        <end position="533"/>
    </location>
</feature>
<gene>
    <name evidence="18" type="ORF">SERLADRAFT_449869</name>
</gene>
<dbReference type="Gene3D" id="3.40.50.150">
    <property type="entry name" value="Vaccinia Virus protein VP39"/>
    <property type="match status" value="1"/>
</dbReference>
<dbReference type="GO" id="GO:0035242">
    <property type="term" value="F:protein-arginine omega-N asymmetric methyltransferase activity"/>
    <property type="evidence" value="ECO:0007669"/>
    <property type="project" value="UniProtKB-EC"/>
</dbReference>
<feature type="coiled-coil region" evidence="13">
    <location>
        <begin position="162"/>
        <end position="189"/>
    </location>
</feature>
<keyword evidence="4 12" id="KW-0489">Methyltransferase</keyword>
<dbReference type="Gene3D" id="2.70.160.11">
    <property type="entry name" value="Hnrnp arginine n-methyltransferase1"/>
    <property type="match status" value="1"/>
</dbReference>
<dbReference type="Pfam" id="PF13649">
    <property type="entry name" value="Methyltransf_25"/>
    <property type="match status" value="1"/>
</dbReference>
<dbReference type="CDD" id="cd02440">
    <property type="entry name" value="AdoMet_MTases"/>
    <property type="match status" value="1"/>
</dbReference>
<comment type="catalytic activity">
    <reaction evidence="11">
        <text>L-arginyl-[protein] + S-adenosyl-L-methionine = N(omega)-methyl-L-arginyl-[protein] + S-adenosyl-L-homocysteine + H(+)</text>
        <dbReference type="Rhea" id="RHEA:48100"/>
        <dbReference type="Rhea" id="RHEA-COMP:10532"/>
        <dbReference type="Rhea" id="RHEA-COMP:11990"/>
        <dbReference type="ChEBI" id="CHEBI:15378"/>
        <dbReference type="ChEBI" id="CHEBI:29965"/>
        <dbReference type="ChEBI" id="CHEBI:57856"/>
        <dbReference type="ChEBI" id="CHEBI:59789"/>
        <dbReference type="ChEBI" id="CHEBI:65280"/>
    </reaction>
    <physiologicalReaction direction="left-to-right" evidence="11">
        <dbReference type="Rhea" id="RHEA:48101"/>
    </physiologicalReaction>
</comment>
<evidence type="ECO:0000256" key="11">
    <source>
        <dbReference type="ARBA" id="ARBA00049303"/>
    </source>
</evidence>
<dbReference type="InterPro" id="IPR025799">
    <property type="entry name" value="Arg_MeTrfase"/>
</dbReference>
<dbReference type="FunFam" id="3.40.50.150:FF:000003">
    <property type="entry name" value="Blast:Protein arginine N-methyltransferase 1"/>
    <property type="match status" value="1"/>
</dbReference>
<dbReference type="EMBL" id="GL945435">
    <property type="protein sequence ID" value="EGO23484.1"/>
    <property type="molecule type" value="Genomic_DNA"/>
</dbReference>
<evidence type="ECO:0000259" key="16">
    <source>
        <dbReference type="Pfam" id="PF21137"/>
    </source>
</evidence>
<proteinExistence type="predicted"/>
<dbReference type="AlphaFoldDB" id="F8P0B1"/>
<dbReference type="InterPro" id="IPR055135">
    <property type="entry name" value="PRMT_dom"/>
</dbReference>
<organism>
    <name type="scientific">Serpula lacrymans var. lacrymans (strain S7.9)</name>
    <name type="common">Dry rot fungus</name>
    <dbReference type="NCBI Taxonomy" id="578457"/>
    <lineage>
        <taxon>Eukaryota</taxon>
        <taxon>Fungi</taxon>
        <taxon>Dikarya</taxon>
        <taxon>Basidiomycota</taxon>
        <taxon>Agaricomycotina</taxon>
        <taxon>Agaricomycetes</taxon>
        <taxon>Agaricomycetidae</taxon>
        <taxon>Boletales</taxon>
        <taxon>Coniophorineae</taxon>
        <taxon>Serpulaceae</taxon>
        <taxon>Serpula</taxon>
    </lineage>
</organism>
<dbReference type="EC" id="2.1.1.319" evidence="2"/>
<dbReference type="SUPFAM" id="SSF57667">
    <property type="entry name" value="beta-beta-alpha zinc fingers"/>
    <property type="match status" value="1"/>
</dbReference>
<comment type="catalytic activity">
    <reaction evidence="10">
        <text>L-arginyl-[protein] + 2 S-adenosyl-L-methionine = N(omega),N(omega)-dimethyl-L-arginyl-[protein] + 2 S-adenosyl-L-homocysteine + 2 H(+)</text>
        <dbReference type="Rhea" id="RHEA:48096"/>
        <dbReference type="Rhea" id="RHEA-COMP:10532"/>
        <dbReference type="Rhea" id="RHEA-COMP:11991"/>
        <dbReference type="ChEBI" id="CHEBI:15378"/>
        <dbReference type="ChEBI" id="CHEBI:29965"/>
        <dbReference type="ChEBI" id="CHEBI:57856"/>
        <dbReference type="ChEBI" id="CHEBI:59789"/>
        <dbReference type="ChEBI" id="CHEBI:61897"/>
        <dbReference type="EC" id="2.1.1.319"/>
    </reaction>
    <physiologicalReaction direction="left-to-right" evidence="10">
        <dbReference type="Rhea" id="RHEA:48097"/>
    </physiologicalReaction>
</comment>
<dbReference type="PROSITE" id="PS51678">
    <property type="entry name" value="SAM_MT_PRMT"/>
    <property type="match status" value="1"/>
</dbReference>
<protein>
    <recommendedName>
        <fullName evidence="2">type I protein arginine methyltransferase</fullName>
        <ecNumber evidence="2">2.1.1.319</ecNumber>
    </recommendedName>
</protein>
<evidence type="ECO:0000256" key="7">
    <source>
        <dbReference type="ARBA" id="ARBA00022723"/>
    </source>
</evidence>
<dbReference type="InterPro" id="IPR049482">
    <property type="entry name" value="ANM3-like_C2H2_Zf"/>
</dbReference>
<dbReference type="PANTHER" id="PTHR11006">
    <property type="entry name" value="PROTEIN ARGININE N-METHYLTRANSFERASE"/>
    <property type="match status" value="1"/>
</dbReference>
<keyword evidence="13" id="KW-0175">Coiled coil</keyword>
<dbReference type="GO" id="GO:0005634">
    <property type="term" value="C:nucleus"/>
    <property type="evidence" value="ECO:0007669"/>
    <property type="project" value="TreeGrafter"/>
</dbReference>
<evidence type="ECO:0000259" key="15">
    <source>
        <dbReference type="Pfam" id="PF13649"/>
    </source>
</evidence>
<dbReference type="GO" id="GO:0008270">
    <property type="term" value="F:zinc ion binding"/>
    <property type="evidence" value="ECO:0007669"/>
    <property type="project" value="UniProtKB-KW"/>
</dbReference>
<evidence type="ECO:0000256" key="1">
    <source>
        <dbReference type="ARBA" id="ARBA00004514"/>
    </source>
</evidence>
<dbReference type="HOGENOM" id="CLU_017375_6_1_1"/>
<dbReference type="Proteomes" id="UP000008064">
    <property type="component" value="Unassembled WGS sequence"/>
</dbReference>
<dbReference type="InterPro" id="IPR036236">
    <property type="entry name" value="Znf_C2H2_sf"/>
</dbReference>
<feature type="domain" description="Protein arginine N-methyltransferase 3-like C2H2 zinc finger" evidence="16">
    <location>
        <begin position="83"/>
        <end position="128"/>
    </location>
</feature>
<dbReference type="KEGG" id="sla:SERLADRAFT_449869"/>
<feature type="compositionally biased region" description="Low complexity" evidence="14">
    <location>
        <begin position="206"/>
        <end position="216"/>
    </location>
</feature>
<feature type="region of interest" description="Disordered" evidence="14">
    <location>
        <begin position="501"/>
        <end position="533"/>
    </location>
</feature>
<evidence type="ECO:0000256" key="8">
    <source>
        <dbReference type="ARBA" id="ARBA00022771"/>
    </source>
</evidence>
<evidence type="ECO:0000313" key="18">
    <source>
        <dbReference type="EMBL" id="EGO23484.1"/>
    </source>
</evidence>
<keyword evidence="6 12" id="KW-0949">S-adenosyl-L-methionine</keyword>
<evidence type="ECO:0000256" key="13">
    <source>
        <dbReference type="SAM" id="Coils"/>
    </source>
</evidence>
<dbReference type="InterPro" id="IPR041698">
    <property type="entry name" value="Methyltransf_25"/>
</dbReference>
<dbReference type="GeneID" id="18816586"/>
<evidence type="ECO:0000256" key="9">
    <source>
        <dbReference type="ARBA" id="ARBA00022833"/>
    </source>
</evidence>
<evidence type="ECO:0000256" key="5">
    <source>
        <dbReference type="ARBA" id="ARBA00022679"/>
    </source>
</evidence>
<feature type="domain" description="Protein arginine N-methyltransferase" evidence="17">
    <location>
        <begin position="522"/>
        <end position="581"/>
    </location>
</feature>
<keyword evidence="8" id="KW-0863">Zinc-finger</keyword>
<sequence length="599" mass="66932">MAHHLRASAGLAEENLKDVETESLPSASDSEDDEEDNNWDDWVSDQVAHQPCESLFEDRRFPSTTEALAFDKSTHNFDLEATCSRLKLDLHQRIRLINFIRKHKPSPADIGNLTGAESFFSSDEYLRPVLEDDPLLQFQSDDWSDEEEDLDASQPAVTPPDLASSIRRIKLLERKLADAQQDLVDYRTLVNQKLDVTRLADIVADAPSSSQATSQPSKRDDDSHYFQSYADNDIHAVMIQDKVRTSTYASFILTNPILFRDAIVLDVGCGTGILSLFAAKSGAKRVFAVDASDIAEKAERIVKANKLEDVITVIRGKIEDITLPDGITHVDIIISEWMGYALLYESMLDSVLHARDRFLRPDGGIMAPSQCKIMLGLCEGSEILKDRVGFWEDVYGFDLSTMGYDLYDEAIVDVVGPDSMVSVPQAIKDLHLKHITTRQLDFVTPFSLVSTTDRRTKIHAFVLYFDTFFTATGEPVPPGTNVKLIKEGDVVLAEVWPVGGKPPPQRRASQGEGLRERERARVTSFSTGPKSQPTHWKQTIFLLREPIHAVEGTIVSGTFHCKKSGTNSRELDVEIHYSVKQDAEATSSSDVVVQIYKVR</sequence>
<accession>F8P0B1</accession>
<dbReference type="GO" id="GO:0032259">
    <property type="term" value="P:methylation"/>
    <property type="evidence" value="ECO:0007669"/>
    <property type="project" value="UniProtKB-KW"/>
</dbReference>
<comment type="subcellular location">
    <subcellularLocation>
        <location evidence="1">Cytoplasm</location>
        <location evidence="1">Cytosol</location>
    </subcellularLocation>
</comment>
<dbReference type="GO" id="GO:0005829">
    <property type="term" value="C:cytosol"/>
    <property type="evidence" value="ECO:0007669"/>
    <property type="project" value="UniProtKB-SubCell"/>
</dbReference>
<evidence type="ECO:0000256" key="3">
    <source>
        <dbReference type="ARBA" id="ARBA00022490"/>
    </source>
</evidence>
<dbReference type="SUPFAM" id="SSF53335">
    <property type="entry name" value="S-adenosyl-L-methionine-dependent methyltransferases"/>
    <property type="match status" value="1"/>
</dbReference>
<evidence type="ECO:0000256" key="12">
    <source>
        <dbReference type="PROSITE-ProRule" id="PRU01015"/>
    </source>
</evidence>